<dbReference type="Gene3D" id="3.40.50.300">
    <property type="entry name" value="P-loop containing nucleotide triphosphate hydrolases"/>
    <property type="match status" value="1"/>
</dbReference>
<evidence type="ECO:0000313" key="5">
    <source>
        <dbReference type="Proteomes" id="UP000095672"/>
    </source>
</evidence>
<dbReference type="PANTHER" id="PTHR10513:SF46">
    <property type="entry name" value="DEOXYGUANOSINE KINASE"/>
    <property type="match status" value="1"/>
</dbReference>
<dbReference type="InterPro" id="IPR031314">
    <property type="entry name" value="DNK_dom"/>
</dbReference>
<dbReference type="PIRSF" id="PIRSF000705">
    <property type="entry name" value="DNK"/>
    <property type="match status" value="1"/>
</dbReference>
<dbReference type="InterPro" id="IPR050566">
    <property type="entry name" value="Deoxyribonucleoside_kinase"/>
</dbReference>
<keyword evidence="2" id="KW-0067">ATP-binding</keyword>
<dbReference type="SUPFAM" id="SSF52540">
    <property type="entry name" value="P-loop containing nucleoside triphosphate hydrolases"/>
    <property type="match status" value="1"/>
</dbReference>
<dbReference type="CDD" id="cd01673">
    <property type="entry name" value="dNK"/>
    <property type="match status" value="1"/>
</dbReference>
<dbReference type="Proteomes" id="UP000095672">
    <property type="component" value="Chromosome"/>
</dbReference>
<dbReference type="EMBL" id="CP014143">
    <property type="protein sequence ID" value="AOS97097.1"/>
    <property type="molecule type" value="Genomic_DNA"/>
</dbReference>
<feature type="active site" description="Proton acceptor" evidence="1">
    <location>
        <position position="102"/>
    </location>
</feature>
<evidence type="ECO:0000256" key="1">
    <source>
        <dbReference type="PIRSR" id="PIRSR000705-1"/>
    </source>
</evidence>
<dbReference type="OrthoDB" id="9776634at2"/>
<dbReference type="PANTHER" id="PTHR10513">
    <property type="entry name" value="DEOXYNUCLEOSIDE KINASE"/>
    <property type="match status" value="1"/>
</dbReference>
<dbReference type="STRING" id="1769779.AUP74_01666"/>
<evidence type="ECO:0000256" key="2">
    <source>
        <dbReference type="PIRSR" id="PIRSR000705-3"/>
    </source>
</evidence>
<protein>
    <submittedName>
        <fullName evidence="4">Deoxyguanosine kinase</fullName>
        <ecNumber evidence="4">2.7.1.113</ecNumber>
    </submittedName>
</protein>
<reference evidence="5" key="1">
    <citation type="submission" date="2016-01" db="EMBL/GenBank/DDBJ databases">
        <title>Complete genome sequence of Microbulbifer sp. CCB-MM1, a halophile isolated from Matang Mangrove Forest, Perak.</title>
        <authorList>
            <person name="Moh T.H."/>
            <person name="Dinesh B."/>
            <person name="Lau N.-S."/>
            <person name="Go F."/>
            <person name="Alexander Chong S.-C."/>
        </authorList>
    </citation>
    <scope>NUCLEOTIDE SEQUENCE [LARGE SCALE GENOMIC DNA]</scope>
    <source>
        <strain evidence="5">CCB-MM1</strain>
    </source>
</reference>
<dbReference type="InterPro" id="IPR027417">
    <property type="entry name" value="P-loop_NTPase"/>
</dbReference>
<feature type="binding site" evidence="2">
    <location>
        <begin position="154"/>
        <end position="158"/>
    </location>
    <ligand>
        <name>ATP</name>
        <dbReference type="ChEBI" id="CHEBI:30616"/>
    </ligand>
</feature>
<keyword evidence="4" id="KW-0418">Kinase</keyword>
<dbReference type="GO" id="GO:0005524">
    <property type="term" value="F:ATP binding"/>
    <property type="evidence" value="ECO:0007669"/>
    <property type="project" value="UniProtKB-KW"/>
</dbReference>
<dbReference type="PATRIC" id="fig|1769779.3.peg.1665"/>
<evidence type="ECO:0000313" key="4">
    <source>
        <dbReference type="EMBL" id="AOS97097.1"/>
    </source>
</evidence>
<dbReference type="GO" id="GO:0004138">
    <property type="term" value="F:deoxyguanosine kinase activity"/>
    <property type="evidence" value="ECO:0007669"/>
    <property type="project" value="UniProtKB-EC"/>
</dbReference>
<dbReference type="GO" id="GO:0005737">
    <property type="term" value="C:cytoplasm"/>
    <property type="evidence" value="ECO:0007669"/>
    <property type="project" value="TreeGrafter"/>
</dbReference>
<dbReference type="EC" id="2.7.1.113" evidence="4"/>
<feature type="binding site" evidence="2">
    <location>
        <begin position="28"/>
        <end position="36"/>
    </location>
    <ligand>
        <name>ATP</name>
        <dbReference type="ChEBI" id="CHEBI:30616"/>
    </ligand>
</feature>
<gene>
    <name evidence="4" type="primary">dgk</name>
    <name evidence="4" type="ORF">AUP74_01666</name>
</gene>
<sequence>MSPEHTDTLLQELNLADRELPRFIAVEGNIGVGKTTLAKKLAATFNYDTLLELPEDNPFLERFYRDAKSAALPTQLHFLLQRSQQIQALRQDDLFKPVRVSDFLIEKDQLFAEVTLDADELALYREVYHHLTLQAPKPDLVIYLQAPLNVLQERIRNRGIAAEKSISNDYLALLNEAYTNFFHYYDGAPLLIVNSEDIDIVDRPDDYRQLVEYMLTINSGRHYYNPGI</sequence>
<proteinExistence type="predicted"/>
<accession>A0A1C9W7H9</accession>
<dbReference type="RefSeq" id="WP_069947162.1">
    <property type="nucleotide sequence ID" value="NZ_CP014143.1"/>
</dbReference>
<name>A0A1C9W7H9_9GAMM</name>
<organism evidence="4 5">
    <name type="scientific">Microbulbifer aggregans</name>
    <dbReference type="NCBI Taxonomy" id="1769779"/>
    <lineage>
        <taxon>Bacteria</taxon>
        <taxon>Pseudomonadati</taxon>
        <taxon>Pseudomonadota</taxon>
        <taxon>Gammaproteobacteria</taxon>
        <taxon>Cellvibrionales</taxon>
        <taxon>Microbulbiferaceae</taxon>
        <taxon>Microbulbifer</taxon>
    </lineage>
</organism>
<dbReference type="Pfam" id="PF01712">
    <property type="entry name" value="dNK"/>
    <property type="match status" value="1"/>
</dbReference>
<keyword evidence="4" id="KW-0808">Transferase</keyword>
<keyword evidence="2" id="KW-0547">Nucleotide-binding</keyword>
<dbReference type="InterPro" id="IPR002624">
    <property type="entry name" value="DCK/DGK"/>
</dbReference>
<dbReference type="KEGG" id="micc:AUP74_01666"/>
<feature type="domain" description="Deoxynucleoside kinase" evidence="3">
    <location>
        <begin position="24"/>
        <end position="213"/>
    </location>
</feature>
<keyword evidence="5" id="KW-1185">Reference proteome</keyword>
<evidence type="ECO:0000259" key="3">
    <source>
        <dbReference type="Pfam" id="PF01712"/>
    </source>
</evidence>
<dbReference type="AlphaFoldDB" id="A0A1C9W7H9"/>